<feature type="transmembrane region" description="Helical" evidence="1">
    <location>
        <begin position="46"/>
        <end position="67"/>
    </location>
</feature>
<dbReference type="Proteomes" id="UP000029643">
    <property type="component" value="Unassembled WGS sequence"/>
</dbReference>
<dbReference type="AlphaFoldDB" id="A0A090X5Z3"/>
<organism evidence="2 3">
    <name type="scientific">Algibacter lectus</name>
    <dbReference type="NCBI Taxonomy" id="221126"/>
    <lineage>
        <taxon>Bacteria</taxon>
        <taxon>Pseudomonadati</taxon>
        <taxon>Bacteroidota</taxon>
        <taxon>Flavobacteriia</taxon>
        <taxon>Flavobacteriales</taxon>
        <taxon>Flavobacteriaceae</taxon>
        <taxon>Algibacter</taxon>
    </lineage>
</organism>
<protein>
    <submittedName>
        <fullName evidence="2">Uncharacterized protein</fullName>
    </submittedName>
</protein>
<keyword evidence="1" id="KW-0472">Membrane</keyword>
<dbReference type="RefSeq" id="WP_042498606.1">
    <property type="nucleotide sequence ID" value="NZ_BBNU01000010.1"/>
</dbReference>
<proteinExistence type="predicted"/>
<dbReference type="STRING" id="221126.SAMN04489722_10177"/>
<keyword evidence="1" id="KW-0812">Transmembrane</keyword>
<evidence type="ECO:0000313" key="3">
    <source>
        <dbReference type="Proteomes" id="UP000029643"/>
    </source>
</evidence>
<dbReference type="EMBL" id="BBNU01000010">
    <property type="protein sequence ID" value="GAL80382.1"/>
    <property type="molecule type" value="Genomic_DNA"/>
</dbReference>
<keyword evidence="1" id="KW-1133">Transmembrane helix</keyword>
<gene>
    <name evidence="2" type="ORF">JCM19274_672</name>
</gene>
<evidence type="ECO:0000256" key="1">
    <source>
        <dbReference type="SAM" id="Phobius"/>
    </source>
</evidence>
<name>A0A090X5Z3_9FLAO</name>
<feature type="transmembrane region" description="Helical" evidence="1">
    <location>
        <begin position="6"/>
        <end position="25"/>
    </location>
</feature>
<comment type="caution">
    <text evidence="2">The sequence shown here is derived from an EMBL/GenBank/DDBJ whole genome shotgun (WGS) entry which is preliminary data.</text>
</comment>
<evidence type="ECO:0000313" key="2">
    <source>
        <dbReference type="EMBL" id="GAL80382.1"/>
    </source>
</evidence>
<reference evidence="2 3" key="1">
    <citation type="journal article" date="2014" name="Genome Announc.">
        <title>Draft Genome Sequences of Marine Flavobacterium Algibacter lectus Strains SS8 and NR4.</title>
        <authorList>
            <person name="Takatani N."/>
            <person name="Nakanishi M."/>
            <person name="Meirelles P."/>
            <person name="Mino S."/>
            <person name="Suda W."/>
            <person name="Oshima K."/>
            <person name="Hattori M."/>
            <person name="Ohkuma M."/>
            <person name="Hosokawa M."/>
            <person name="Miyashita K."/>
            <person name="Thompson F.L."/>
            <person name="Niwa A."/>
            <person name="Sawabe T."/>
            <person name="Sawabe T."/>
        </authorList>
    </citation>
    <scope>NUCLEOTIDE SEQUENCE [LARGE SCALE GENOMIC DNA]</scope>
    <source>
        <strain evidence="3">JCM19274</strain>
    </source>
</reference>
<accession>A0A090X5Z3</accession>
<sequence>MEKTSIILLAISLFVVITFLYWRLTRAYAEKEFGKNMWKQWGGTRTFYWQGALYFSGGLTVALIFVLKSASVLTF</sequence>